<dbReference type="OrthoDB" id="9806013at2"/>
<organism evidence="5 6">
    <name type="scientific">Aeribacillus pallidus</name>
    <dbReference type="NCBI Taxonomy" id="33936"/>
    <lineage>
        <taxon>Bacteria</taxon>
        <taxon>Bacillati</taxon>
        <taxon>Bacillota</taxon>
        <taxon>Bacilli</taxon>
        <taxon>Bacillales</taxon>
        <taxon>Bacillaceae</taxon>
        <taxon>Aeribacillus</taxon>
    </lineage>
</organism>
<gene>
    <name evidence="5" type="ORF">AZI98_07760</name>
</gene>
<dbReference type="STRING" id="33936.AZI98_07760"/>
<dbReference type="GO" id="GO:0016787">
    <property type="term" value="F:hydrolase activity"/>
    <property type="evidence" value="ECO:0007669"/>
    <property type="project" value="UniProtKB-KW"/>
</dbReference>
<evidence type="ECO:0000313" key="6">
    <source>
        <dbReference type="Proteomes" id="UP000076476"/>
    </source>
</evidence>
<dbReference type="NCBIfam" id="TIGR03064">
    <property type="entry name" value="sortase_srtB"/>
    <property type="match status" value="1"/>
</dbReference>
<dbReference type="EMBL" id="LWBR01000018">
    <property type="protein sequence ID" value="KZN96608.1"/>
    <property type="molecule type" value="Genomic_DNA"/>
</dbReference>
<evidence type="ECO:0000256" key="4">
    <source>
        <dbReference type="PIRSR" id="PIRSR605754-1"/>
    </source>
</evidence>
<feature type="active site" description="Proton donor/acceptor" evidence="4">
    <location>
        <position position="141"/>
    </location>
</feature>
<name>A0A165Y0V6_9BACI</name>
<comment type="caution">
    <text evidence="5">The sequence shown here is derived from an EMBL/GenBank/DDBJ whole genome shotgun (WGS) entry which is preliminary data.</text>
</comment>
<accession>A0A165Y0V6</accession>
<keyword evidence="1" id="KW-0378">Hydrolase</keyword>
<dbReference type="SUPFAM" id="SSF63817">
    <property type="entry name" value="Sortase"/>
    <property type="match status" value="1"/>
</dbReference>
<dbReference type="RefSeq" id="WP_063387714.1">
    <property type="nucleotide sequence ID" value="NZ_LVHY01000107.1"/>
</dbReference>
<dbReference type="PIRSF" id="PIRSF030150">
    <property type="entry name" value="UCP030150"/>
    <property type="match status" value="1"/>
</dbReference>
<dbReference type="Gene3D" id="2.40.260.10">
    <property type="entry name" value="Sortase"/>
    <property type="match status" value="1"/>
</dbReference>
<sequence length="255" mass="30305">MNDRGLRKIIGKLVSIVCIGILFFSAYQIISILYDYYTNRQVLAEIQEVYQENRTERTSHEGKDFERIRSSFIELQRINQDIVGWIEIPDTYISYPILQAENNEFYLTRNYKKEKSRAGSIFMDYRNDVKGLNQNVILYGHRMKDDTMFGQLDKYLDESFFQHHRTIYFDTLYESYDAEIFSVYKTTTDFYYIDTEFSSDDEFLSFVNQLKDRSIYKTDIDIEPNDQILTLSTCDYTFPGGEGRLVIHAKLKENK</sequence>
<evidence type="ECO:0000256" key="1">
    <source>
        <dbReference type="ARBA" id="ARBA00022801"/>
    </source>
</evidence>
<reference evidence="5 6" key="1">
    <citation type="submission" date="2016-04" db="EMBL/GenBank/DDBJ databases">
        <title>Draft genome sequence of Aeribacillus pallidus 8m3 from petroleum reservoir.</title>
        <authorList>
            <person name="Poltaraus A.B."/>
            <person name="Nazina T.N."/>
            <person name="Tourova T.P."/>
            <person name="Malakho S.M."/>
            <person name="Korshunova A.V."/>
            <person name="Sokolova D.S."/>
        </authorList>
    </citation>
    <scope>NUCLEOTIDE SEQUENCE [LARGE SCALE GENOMIC DNA]</scope>
    <source>
        <strain evidence="5 6">8m3</strain>
    </source>
</reference>
<feature type="active site" description="Acyl-thioester intermediate" evidence="2">
    <location>
        <position position="234"/>
    </location>
</feature>
<feature type="site" description="Transition state stabilizer" evidence="3">
    <location>
        <position position="244"/>
    </location>
</feature>
<dbReference type="CDD" id="cd05826">
    <property type="entry name" value="Sortase_B"/>
    <property type="match status" value="1"/>
</dbReference>
<dbReference type="AlphaFoldDB" id="A0A165Y0V6"/>
<evidence type="ECO:0000313" key="5">
    <source>
        <dbReference type="EMBL" id="KZN96608.1"/>
    </source>
</evidence>
<dbReference type="InterPro" id="IPR005754">
    <property type="entry name" value="Sortase"/>
</dbReference>
<dbReference type="Proteomes" id="UP000076476">
    <property type="component" value="Unassembled WGS sequence"/>
</dbReference>
<accession>A0A163Z666</accession>
<proteinExistence type="predicted"/>
<dbReference type="Pfam" id="PF04203">
    <property type="entry name" value="Sortase"/>
    <property type="match status" value="1"/>
</dbReference>
<evidence type="ECO:0000256" key="2">
    <source>
        <dbReference type="PIRSR" id="PIRSR030150-1"/>
    </source>
</evidence>
<dbReference type="InterPro" id="IPR015986">
    <property type="entry name" value="SrtB_Firmicute"/>
</dbReference>
<dbReference type="InterPro" id="IPR009835">
    <property type="entry name" value="SrtB"/>
</dbReference>
<keyword evidence="6" id="KW-1185">Reference proteome</keyword>
<dbReference type="InterPro" id="IPR023365">
    <property type="entry name" value="Sortase_dom-sf"/>
</dbReference>
<protein>
    <submittedName>
        <fullName evidence="5">SrtB family sortase</fullName>
    </submittedName>
</protein>
<evidence type="ECO:0000256" key="3">
    <source>
        <dbReference type="PIRSR" id="PIRSR030150-2"/>
    </source>
</evidence>